<dbReference type="PANTHER" id="PTHR12801">
    <property type="entry name" value="RNA EXONUCLEASE REXO1 / RECO3 FAMILY MEMBER-RELATED"/>
    <property type="match status" value="1"/>
</dbReference>
<dbReference type="GO" id="GO:0003676">
    <property type="term" value="F:nucleic acid binding"/>
    <property type="evidence" value="ECO:0007669"/>
    <property type="project" value="InterPro"/>
</dbReference>
<dbReference type="AlphaFoldDB" id="A0A5N7B5G0"/>
<feature type="domain" description="Exonuclease" evidence="13">
    <location>
        <begin position="428"/>
        <end position="617"/>
    </location>
</feature>
<reference evidence="14 15" key="1">
    <citation type="submission" date="2019-04" db="EMBL/GenBank/DDBJ databases">
        <title>Friends and foes A comparative genomics studyof 23 Aspergillus species from section Flavi.</title>
        <authorList>
            <consortium name="DOE Joint Genome Institute"/>
            <person name="Kjaerbolling I."/>
            <person name="Vesth T."/>
            <person name="Frisvad J.C."/>
            <person name="Nybo J.L."/>
            <person name="Theobald S."/>
            <person name="Kildgaard S."/>
            <person name="Isbrandt T."/>
            <person name="Kuo A."/>
            <person name="Sato A."/>
            <person name="Lyhne E.K."/>
            <person name="Kogle M.E."/>
            <person name="Wiebenga A."/>
            <person name="Kun R.S."/>
            <person name="Lubbers R.J."/>
            <person name="Makela M.R."/>
            <person name="Barry K."/>
            <person name="Chovatia M."/>
            <person name="Clum A."/>
            <person name="Daum C."/>
            <person name="Haridas S."/>
            <person name="He G."/>
            <person name="LaButti K."/>
            <person name="Lipzen A."/>
            <person name="Mondo S."/>
            <person name="Riley R."/>
            <person name="Salamov A."/>
            <person name="Simmons B.A."/>
            <person name="Magnuson J.K."/>
            <person name="Henrissat B."/>
            <person name="Mortensen U.H."/>
            <person name="Larsen T.O."/>
            <person name="Devries R.P."/>
            <person name="Grigoriev I.V."/>
            <person name="Machida M."/>
            <person name="Baker S.E."/>
            <person name="Andersen M.R."/>
        </authorList>
    </citation>
    <scope>NUCLEOTIDE SEQUENCE [LARGE SCALE GENOMIC DNA]</scope>
    <source>
        <strain evidence="14 15">IBT 29228</strain>
    </source>
</reference>
<protein>
    <recommendedName>
        <fullName evidence="11">RNA exonuclease 3</fullName>
    </recommendedName>
</protein>
<evidence type="ECO:0000256" key="10">
    <source>
        <dbReference type="ARBA" id="ARBA00037201"/>
    </source>
</evidence>
<evidence type="ECO:0000256" key="3">
    <source>
        <dbReference type="ARBA" id="ARBA00006357"/>
    </source>
</evidence>
<evidence type="ECO:0000256" key="5">
    <source>
        <dbReference type="ARBA" id="ARBA00022552"/>
    </source>
</evidence>
<feature type="compositionally biased region" description="Basic and acidic residues" evidence="12">
    <location>
        <begin position="135"/>
        <end position="149"/>
    </location>
</feature>
<dbReference type="OrthoDB" id="3996471at2759"/>
<evidence type="ECO:0000256" key="9">
    <source>
        <dbReference type="ARBA" id="ARBA00023242"/>
    </source>
</evidence>
<dbReference type="PANTHER" id="PTHR12801:SF112">
    <property type="entry name" value="RNA EXONUCLEASE 3"/>
    <property type="match status" value="1"/>
</dbReference>
<dbReference type="SMART" id="SM00479">
    <property type="entry name" value="EXOIII"/>
    <property type="match status" value="1"/>
</dbReference>
<evidence type="ECO:0000256" key="2">
    <source>
        <dbReference type="ARBA" id="ARBA00004496"/>
    </source>
</evidence>
<organism evidence="14 15">
    <name type="scientific">Aspergillus bertholletiae</name>
    <dbReference type="NCBI Taxonomy" id="1226010"/>
    <lineage>
        <taxon>Eukaryota</taxon>
        <taxon>Fungi</taxon>
        <taxon>Dikarya</taxon>
        <taxon>Ascomycota</taxon>
        <taxon>Pezizomycotina</taxon>
        <taxon>Eurotiomycetes</taxon>
        <taxon>Eurotiomycetidae</taxon>
        <taxon>Eurotiales</taxon>
        <taxon>Aspergillaceae</taxon>
        <taxon>Aspergillus</taxon>
        <taxon>Aspergillus subgen. Circumdati</taxon>
    </lineage>
</organism>
<name>A0A5N7B5G0_9EURO</name>
<dbReference type="GO" id="GO:0004527">
    <property type="term" value="F:exonuclease activity"/>
    <property type="evidence" value="ECO:0007669"/>
    <property type="project" value="UniProtKB-KW"/>
</dbReference>
<dbReference type="InterPro" id="IPR047021">
    <property type="entry name" value="REXO1/3/4-like"/>
</dbReference>
<keyword evidence="6" id="KW-0540">Nuclease</keyword>
<evidence type="ECO:0000256" key="8">
    <source>
        <dbReference type="ARBA" id="ARBA00022839"/>
    </source>
</evidence>
<gene>
    <name evidence="14" type="ORF">BDV26DRAFT_263992</name>
</gene>
<feature type="compositionally biased region" description="Basic and acidic residues" evidence="12">
    <location>
        <begin position="45"/>
        <end position="62"/>
    </location>
</feature>
<keyword evidence="4" id="KW-0963">Cytoplasm</keyword>
<dbReference type="EMBL" id="ML736226">
    <property type="protein sequence ID" value="KAE8377263.1"/>
    <property type="molecule type" value="Genomic_DNA"/>
</dbReference>
<evidence type="ECO:0000256" key="1">
    <source>
        <dbReference type="ARBA" id="ARBA00004123"/>
    </source>
</evidence>
<dbReference type="FunFam" id="3.30.420.10:FF:000109">
    <property type="entry name" value="RNA exonuclease 3"/>
    <property type="match status" value="1"/>
</dbReference>
<feature type="region of interest" description="Disordered" evidence="12">
    <location>
        <begin position="486"/>
        <end position="506"/>
    </location>
</feature>
<dbReference type="SUPFAM" id="SSF53098">
    <property type="entry name" value="Ribonuclease H-like"/>
    <property type="match status" value="1"/>
</dbReference>
<keyword evidence="15" id="KW-1185">Reference proteome</keyword>
<comment type="subcellular location">
    <subcellularLocation>
        <location evidence="2">Cytoplasm</location>
    </subcellularLocation>
    <subcellularLocation>
        <location evidence="1">Nucleus</location>
    </subcellularLocation>
</comment>
<evidence type="ECO:0000256" key="7">
    <source>
        <dbReference type="ARBA" id="ARBA00022801"/>
    </source>
</evidence>
<keyword evidence="5" id="KW-0698">rRNA processing</keyword>
<proteinExistence type="inferred from homology"/>
<sequence length="661" mass="72089">MFTPLGLFRDIPCPQGQECTLLTCMFSHTVTNPPPEVDQSAKSAQAEKEKEPTAAQEHEPPPPKKQKLQAPTEASKSKTEDKPPPSLRHGTSGQRATPKTQVGIKPQTTNQNPAKLQSLSRRVSPPPSKAGPSTGKRDAATPVKLEQRPPLRKAPRESLNPRMLAKAPVSHGVRLSILTKLHAAMSALNEKIVKDKENKDKTIILTPNELITMALDEEEKTAKGNASVYGNVIKLRIVKLSKMSQEDWMKEVKAHLNERYYKTTSNEADQKPAVLTTGLSNQEEVAIAGRLVTPLEGLEQYGYVTKAPTDEEIEGARKGVAESKGWEKCDRCGGRFQVFPGRREDGSLTTGGQCTYHPGKPFYPPRKRTDHITGHKEAYFTCCNETIGTSSGCTKGDTHVFKVSETKRLASILQFEKTPAQPDKGSLPPVCFDCEMGYTTLGLELIRLTAVSWPEGKELLDVIVRPMGEILDLNSRFSGVFPEHYNNATPPHDGSAAPATTSTSEDGEVKLTPLQVVESPAVARTLLFQLLQPETPLIGHAIDNDLNVCRIIHPTVIDTVILYPVGAGLPNRMSLKTLSRKYLDRHIQTGGNRGHDSKEDAIATGDLVRVKAAETWKVLKTKGWAIQGDQLVPPPGATDDAGPVWKLGPGAGQKRTSSDLG</sequence>
<dbReference type="GO" id="GO:0006364">
    <property type="term" value="P:rRNA processing"/>
    <property type="evidence" value="ECO:0007669"/>
    <property type="project" value="UniProtKB-KW"/>
</dbReference>
<accession>A0A5N7B5G0</accession>
<comment type="similarity">
    <text evidence="3">Belongs to the REXO1/REXO3 family.</text>
</comment>
<dbReference type="Gene3D" id="3.30.420.10">
    <property type="entry name" value="Ribonuclease H-like superfamily/Ribonuclease H"/>
    <property type="match status" value="1"/>
</dbReference>
<dbReference type="InterPro" id="IPR013520">
    <property type="entry name" value="Ribonucl_H"/>
</dbReference>
<feature type="region of interest" description="Disordered" evidence="12">
    <location>
        <begin position="629"/>
        <end position="661"/>
    </location>
</feature>
<evidence type="ECO:0000256" key="11">
    <source>
        <dbReference type="ARBA" id="ARBA00039985"/>
    </source>
</evidence>
<evidence type="ECO:0000256" key="4">
    <source>
        <dbReference type="ARBA" id="ARBA00022490"/>
    </source>
</evidence>
<dbReference type="InterPro" id="IPR034922">
    <property type="entry name" value="REX1-like_exo"/>
</dbReference>
<evidence type="ECO:0000259" key="13">
    <source>
        <dbReference type="SMART" id="SM00479"/>
    </source>
</evidence>
<evidence type="ECO:0000256" key="12">
    <source>
        <dbReference type="SAM" id="MobiDB-lite"/>
    </source>
</evidence>
<dbReference type="GO" id="GO:0005634">
    <property type="term" value="C:nucleus"/>
    <property type="evidence" value="ECO:0007669"/>
    <property type="project" value="UniProtKB-SubCell"/>
</dbReference>
<evidence type="ECO:0000313" key="14">
    <source>
        <dbReference type="EMBL" id="KAE8377263.1"/>
    </source>
</evidence>
<feature type="region of interest" description="Disordered" evidence="12">
    <location>
        <begin position="32"/>
        <end position="156"/>
    </location>
</feature>
<feature type="compositionally biased region" description="Polar residues" evidence="12">
    <location>
        <begin position="89"/>
        <end position="121"/>
    </location>
</feature>
<keyword evidence="9" id="KW-0539">Nucleus</keyword>
<evidence type="ECO:0000256" key="6">
    <source>
        <dbReference type="ARBA" id="ARBA00022722"/>
    </source>
</evidence>
<dbReference type="InterPro" id="IPR012337">
    <property type="entry name" value="RNaseH-like_sf"/>
</dbReference>
<dbReference type="CDD" id="cd06145">
    <property type="entry name" value="REX1_like"/>
    <property type="match status" value="1"/>
</dbReference>
<evidence type="ECO:0000313" key="15">
    <source>
        <dbReference type="Proteomes" id="UP000326198"/>
    </source>
</evidence>
<dbReference type="GO" id="GO:0005737">
    <property type="term" value="C:cytoplasm"/>
    <property type="evidence" value="ECO:0007669"/>
    <property type="project" value="UniProtKB-SubCell"/>
</dbReference>
<keyword evidence="7" id="KW-0378">Hydrolase</keyword>
<comment type="function">
    <text evidence="10">3' to 5' exoribonuclease required for proper 3' end maturation of MRP RNA and of the U5L snRNA.</text>
</comment>
<dbReference type="InterPro" id="IPR036397">
    <property type="entry name" value="RNaseH_sf"/>
</dbReference>
<dbReference type="Proteomes" id="UP000326198">
    <property type="component" value="Unassembled WGS sequence"/>
</dbReference>
<keyword evidence="8" id="KW-0269">Exonuclease</keyword>